<evidence type="ECO:0000313" key="1">
    <source>
        <dbReference type="EMBL" id="MBX61304.1"/>
    </source>
</evidence>
<dbReference type="AlphaFoldDB" id="A0A2P2Q2Y3"/>
<reference evidence="1" key="1">
    <citation type="submission" date="2018-02" db="EMBL/GenBank/DDBJ databases">
        <title>Rhizophora mucronata_Transcriptome.</title>
        <authorList>
            <person name="Meera S.P."/>
            <person name="Sreeshan A."/>
            <person name="Augustine A."/>
        </authorList>
    </citation>
    <scope>NUCLEOTIDE SEQUENCE</scope>
    <source>
        <tissue evidence="1">Leaf</tissue>
    </source>
</reference>
<dbReference type="EMBL" id="GGEC01080820">
    <property type="protein sequence ID" value="MBX61304.1"/>
    <property type="molecule type" value="Transcribed_RNA"/>
</dbReference>
<organism evidence="1">
    <name type="scientific">Rhizophora mucronata</name>
    <name type="common">Asiatic mangrove</name>
    <dbReference type="NCBI Taxonomy" id="61149"/>
    <lineage>
        <taxon>Eukaryota</taxon>
        <taxon>Viridiplantae</taxon>
        <taxon>Streptophyta</taxon>
        <taxon>Embryophyta</taxon>
        <taxon>Tracheophyta</taxon>
        <taxon>Spermatophyta</taxon>
        <taxon>Magnoliopsida</taxon>
        <taxon>eudicotyledons</taxon>
        <taxon>Gunneridae</taxon>
        <taxon>Pentapetalae</taxon>
        <taxon>rosids</taxon>
        <taxon>fabids</taxon>
        <taxon>Malpighiales</taxon>
        <taxon>Rhizophoraceae</taxon>
        <taxon>Rhizophora</taxon>
    </lineage>
</organism>
<protein>
    <submittedName>
        <fullName evidence="1">Uncharacterized protein</fullName>
    </submittedName>
</protein>
<proteinExistence type="predicted"/>
<name>A0A2P2Q2Y3_RHIMU</name>
<sequence>MHIREKLIRLSILISLQISTNQNRPRNFSSFNHVIEEMPGGRKAA</sequence>
<accession>A0A2P2Q2Y3</accession>